<keyword evidence="3" id="KW-1185">Reference proteome</keyword>
<dbReference type="AlphaFoldDB" id="A0A9W4UM65"/>
<evidence type="ECO:0000256" key="1">
    <source>
        <dbReference type="SAM" id="MobiDB-lite"/>
    </source>
</evidence>
<organism evidence="2 3">
    <name type="scientific">Periconia digitata</name>
    <dbReference type="NCBI Taxonomy" id="1303443"/>
    <lineage>
        <taxon>Eukaryota</taxon>
        <taxon>Fungi</taxon>
        <taxon>Dikarya</taxon>
        <taxon>Ascomycota</taxon>
        <taxon>Pezizomycotina</taxon>
        <taxon>Dothideomycetes</taxon>
        <taxon>Pleosporomycetidae</taxon>
        <taxon>Pleosporales</taxon>
        <taxon>Massarineae</taxon>
        <taxon>Periconiaceae</taxon>
        <taxon>Periconia</taxon>
    </lineage>
</organism>
<sequence>MLLLLPPPLNPKPSAPRIIKCPSPTNRNPRTPLTHSLQNNQKKSSNHLQLPIQLHLSTNCFWFLLLFHPSSPFPISCQYPIPQPPRMPSLQNQARSAASPPTIFAPHFVSRNKDTKIGSHLFQWLAQLANLSENDQGHIGLQRKRCPVYRSFRLGLPLWRNGHELCIIAAWGLFFFQMKRRILLYERFFFDLPGW</sequence>
<name>A0A9W4UM65_9PLEO</name>
<proteinExistence type="predicted"/>
<comment type="caution">
    <text evidence="2">The sequence shown here is derived from an EMBL/GenBank/DDBJ whole genome shotgun (WGS) entry which is preliminary data.</text>
</comment>
<feature type="compositionally biased region" description="Pro residues" evidence="1">
    <location>
        <begin position="1"/>
        <end position="14"/>
    </location>
</feature>
<reference evidence="2" key="1">
    <citation type="submission" date="2023-01" db="EMBL/GenBank/DDBJ databases">
        <authorList>
            <person name="Van Ghelder C."/>
            <person name="Rancurel C."/>
        </authorList>
    </citation>
    <scope>NUCLEOTIDE SEQUENCE</scope>
    <source>
        <strain evidence="2">CNCM I-4278</strain>
    </source>
</reference>
<accession>A0A9W4UM65</accession>
<feature type="compositionally biased region" description="Polar residues" evidence="1">
    <location>
        <begin position="23"/>
        <end position="44"/>
    </location>
</feature>
<evidence type="ECO:0000313" key="3">
    <source>
        <dbReference type="Proteomes" id="UP001152607"/>
    </source>
</evidence>
<gene>
    <name evidence="2" type="ORF">PDIGIT_LOCUS11650</name>
</gene>
<feature type="region of interest" description="Disordered" evidence="1">
    <location>
        <begin position="1"/>
        <end position="44"/>
    </location>
</feature>
<dbReference type="EMBL" id="CAOQHR010000008">
    <property type="protein sequence ID" value="CAI6338520.1"/>
    <property type="molecule type" value="Genomic_DNA"/>
</dbReference>
<protein>
    <submittedName>
        <fullName evidence="2">Uncharacterized protein</fullName>
    </submittedName>
</protein>
<evidence type="ECO:0000313" key="2">
    <source>
        <dbReference type="EMBL" id="CAI6338520.1"/>
    </source>
</evidence>
<dbReference type="Proteomes" id="UP001152607">
    <property type="component" value="Unassembled WGS sequence"/>
</dbReference>